<name>A0A811LV85_9BILA</name>
<evidence type="ECO:0000313" key="2">
    <source>
        <dbReference type="EMBL" id="CAD5230646.1"/>
    </source>
</evidence>
<feature type="compositionally biased region" description="Basic and acidic residues" evidence="1">
    <location>
        <begin position="80"/>
        <end position="94"/>
    </location>
</feature>
<dbReference type="EMBL" id="CAJFDH010000006">
    <property type="protein sequence ID" value="CAD5230646.1"/>
    <property type="molecule type" value="Genomic_DNA"/>
</dbReference>
<reference evidence="2" key="1">
    <citation type="submission" date="2020-09" db="EMBL/GenBank/DDBJ databases">
        <authorList>
            <person name="Kikuchi T."/>
        </authorList>
    </citation>
    <scope>NUCLEOTIDE SEQUENCE</scope>
    <source>
        <strain evidence="2">SH1</strain>
    </source>
</reference>
<feature type="compositionally biased region" description="Low complexity" evidence="1">
    <location>
        <begin position="98"/>
        <end position="109"/>
    </location>
</feature>
<sequence>MPKPEVDKEDTLYFFKARNEGGGSTDAKSGYNEASDVKEYAKDHQEHENHQQRWSLCGSNQTKPEVDPEDTLHGVPSLRQESRTEEDPQPKPEIKQASTSKKSTPKTTKNVQKMKKSNTIKNSTIQKKNVDNSGVYVEANKNGV</sequence>
<evidence type="ECO:0000313" key="3">
    <source>
        <dbReference type="Proteomes" id="UP000614601"/>
    </source>
</evidence>
<accession>A0A811LV85</accession>
<feature type="compositionally biased region" description="Basic and acidic residues" evidence="1">
    <location>
        <begin position="35"/>
        <end position="51"/>
    </location>
</feature>
<evidence type="ECO:0000256" key="1">
    <source>
        <dbReference type="SAM" id="MobiDB-lite"/>
    </source>
</evidence>
<protein>
    <submittedName>
        <fullName evidence="2">Uncharacterized protein</fullName>
    </submittedName>
</protein>
<dbReference type="AlphaFoldDB" id="A0A811LV85"/>
<gene>
    <name evidence="2" type="ORF">BOKJ2_LOCUS14239</name>
</gene>
<dbReference type="Proteomes" id="UP000783686">
    <property type="component" value="Unassembled WGS sequence"/>
</dbReference>
<keyword evidence="3" id="KW-1185">Reference proteome</keyword>
<comment type="caution">
    <text evidence="2">The sequence shown here is derived from an EMBL/GenBank/DDBJ whole genome shotgun (WGS) entry which is preliminary data.</text>
</comment>
<proteinExistence type="predicted"/>
<feature type="region of interest" description="Disordered" evidence="1">
    <location>
        <begin position="16"/>
        <end position="144"/>
    </location>
</feature>
<feature type="compositionally biased region" description="Polar residues" evidence="1">
    <location>
        <begin position="52"/>
        <end position="63"/>
    </location>
</feature>
<organism evidence="2 3">
    <name type="scientific">Bursaphelenchus okinawaensis</name>
    <dbReference type="NCBI Taxonomy" id="465554"/>
    <lineage>
        <taxon>Eukaryota</taxon>
        <taxon>Metazoa</taxon>
        <taxon>Ecdysozoa</taxon>
        <taxon>Nematoda</taxon>
        <taxon>Chromadorea</taxon>
        <taxon>Rhabditida</taxon>
        <taxon>Tylenchina</taxon>
        <taxon>Tylenchomorpha</taxon>
        <taxon>Aphelenchoidea</taxon>
        <taxon>Aphelenchoididae</taxon>
        <taxon>Bursaphelenchus</taxon>
    </lineage>
</organism>
<dbReference type="EMBL" id="CAJFCW020000006">
    <property type="protein sequence ID" value="CAG9127858.1"/>
    <property type="molecule type" value="Genomic_DNA"/>
</dbReference>
<dbReference type="Proteomes" id="UP000614601">
    <property type="component" value="Unassembled WGS sequence"/>
</dbReference>